<keyword evidence="1 9" id="KW-0808">Transferase</keyword>
<comment type="pathway">
    <text evidence="9">Metabolic intermediate biosynthesis; 5-phospho-alpha-D-ribose 1-diphosphate biosynthesis; 5-phospho-alpha-D-ribose 1-diphosphate from D-ribose 5-phosphate (route I): step 1/1.</text>
</comment>
<dbReference type="PANTHER" id="PTHR10210">
    <property type="entry name" value="RIBOSE-PHOSPHATE DIPHOSPHOKINASE FAMILY MEMBER"/>
    <property type="match status" value="1"/>
</dbReference>
<dbReference type="CDD" id="cd06223">
    <property type="entry name" value="PRTases_typeI"/>
    <property type="match status" value="1"/>
</dbReference>
<feature type="binding site" evidence="9">
    <location>
        <begin position="101"/>
        <end position="102"/>
    </location>
    <ligand>
        <name>ATP</name>
        <dbReference type="ChEBI" id="CHEBI:30616"/>
    </ligand>
</feature>
<dbReference type="GO" id="GO:0004749">
    <property type="term" value="F:ribose phosphate diphosphokinase activity"/>
    <property type="evidence" value="ECO:0007669"/>
    <property type="project" value="UniProtKB-EC"/>
</dbReference>
<feature type="active site" evidence="9">
    <location>
        <position position="199"/>
    </location>
</feature>
<feature type="binding site" evidence="9">
    <location>
        <position position="176"/>
    </location>
    <ligand>
        <name>Mg(2+)</name>
        <dbReference type="ChEBI" id="CHEBI:18420"/>
    </ligand>
</feature>
<feature type="binding site" evidence="9">
    <location>
        <begin position="42"/>
        <end position="44"/>
    </location>
    <ligand>
        <name>ATP</name>
        <dbReference type="ChEBI" id="CHEBI:30616"/>
    </ligand>
</feature>
<evidence type="ECO:0000256" key="2">
    <source>
        <dbReference type="ARBA" id="ARBA00022723"/>
    </source>
</evidence>
<comment type="cofactor">
    <cofactor evidence="9">
        <name>Mg(2+)</name>
        <dbReference type="ChEBI" id="CHEBI:18420"/>
    </cofactor>
    <text evidence="9">Binds 2 Mg(2+) ions per subunit.</text>
</comment>
<dbReference type="Gene3D" id="3.40.50.2020">
    <property type="match status" value="2"/>
</dbReference>
<evidence type="ECO:0000313" key="12">
    <source>
        <dbReference type="Proteomes" id="UP001575105"/>
    </source>
</evidence>
<keyword evidence="12" id="KW-1185">Reference proteome</keyword>
<comment type="catalytic activity">
    <reaction evidence="8 9">
        <text>D-ribose 5-phosphate + ATP = 5-phospho-alpha-D-ribose 1-diphosphate + AMP + H(+)</text>
        <dbReference type="Rhea" id="RHEA:15609"/>
        <dbReference type="ChEBI" id="CHEBI:15378"/>
        <dbReference type="ChEBI" id="CHEBI:30616"/>
        <dbReference type="ChEBI" id="CHEBI:58017"/>
        <dbReference type="ChEBI" id="CHEBI:78346"/>
        <dbReference type="ChEBI" id="CHEBI:456215"/>
        <dbReference type="EC" id="2.7.6.1"/>
    </reaction>
</comment>
<evidence type="ECO:0000256" key="9">
    <source>
        <dbReference type="HAMAP-Rule" id="MF_00583"/>
    </source>
</evidence>
<feature type="binding site" evidence="9">
    <location>
        <position position="225"/>
    </location>
    <ligand>
        <name>D-ribose 5-phosphate</name>
        <dbReference type="ChEBI" id="CHEBI:78346"/>
    </ligand>
</feature>
<dbReference type="InterPro" id="IPR005946">
    <property type="entry name" value="Rib-P_diPkinase"/>
</dbReference>
<dbReference type="Proteomes" id="UP001575105">
    <property type="component" value="Unassembled WGS sequence"/>
</dbReference>
<evidence type="ECO:0000256" key="1">
    <source>
        <dbReference type="ARBA" id="ARBA00022679"/>
    </source>
</evidence>
<dbReference type="InterPro" id="IPR029057">
    <property type="entry name" value="PRTase-like"/>
</dbReference>
<feature type="binding site" evidence="9">
    <location>
        <position position="135"/>
    </location>
    <ligand>
        <name>Mg(2+)</name>
        <dbReference type="ChEBI" id="CHEBI:18420"/>
    </ligand>
</feature>
<dbReference type="PROSITE" id="PS00114">
    <property type="entry name" value="PRPP_SYNTHASE"/>
    <property type="match status" value="1"/>
</dbReference>
<accession>A0ABV4U624</accession>
<keyword evidence="4 9" id="KW-0547">Nucleotide-binding</keyword>
<comment type="caution">
    <text evidence="11">The sequence shown here is derived from an EMBL/GenBank/DDBJ whole genome shotgun (WGS) entry which is preliminary data.</text>
</comment>
<evidence type="ECO:0000256" key="4">
    <source>
        <dbReference type="ARBA" id="ARBA00022741"/>
    </source>
</evidence>
<dbReference type="PANTHER" id="PTHR10210:SF41">
    <property type="entry name" value="RIBOSE-PHOSPHATE PYROPHOSPHOKINASE 1, CHLOROPLASTIC"/>
    <property type="match status" value="1"/>
</dbReference>
<keyword evidence="6 9" id="KW-0067">ATP-binding</keyword>
<dbReference type="NCBIfam" id="NF002320">
    <property type="entry name" value="PRK01259.1"/>
    <property type="match status" value="1"/>
</dbReference>
<gene>
    <name evidence="9" type="primary">prs</name>
    <name evidence="11" type="ORF">ACERK3_12255</name>
</gene>
<feature type="domain" description="Ribose-phosphate pyrophosphokinase N-terminal" evidence="10">
    <location>
        <begin position="9"/>
        <end position="125"/>
    </location>
</feature>
<dbReference type="SUPFAM" id="SSF53271">
    <property type="entry name" value="PRTase-like"/>
    <property type="match status" value="1"/>
</dbReference>
<name>A0ABV4U624_9BACT</name>
<sequence length="327" mass="35926">MSRSDRDSMKIFCGRASRTLCEQICRYLDLPMGQGHTDMFPDGELLVKVEEDVRGRDCFVLQSTYHPVNAHLMELLIYIDTLRRASAHRITAVIPYFGYARQDRKDEGRTPITAKLVANLITAAGADRVLAMDLHAAQIQGFFDIPVDHMHASPVIVEYFESIRDQLSDLVLVSPDVGNVKMAGAYANWLNGDLAIIDKRRKSGTEVVSANIIGDVKGKTALMVDDMITTAGTMCEAARLLKERGAKDIICACTHPVLVGLAMERLSDAPISRVVVTDTIPCGARCSPIQDKLVELPVASLLGEAMHRIHHNQSVSSLFRPDGGGKR</sequence>
<evidence type="ECO:0000256" key="3">
    <source>
        <dbReference type="ARBA" id="ARBA00022727"/>
    </source>
</evidence>
<dbReference type="NCBIfam" id="TIGR01251">
    <property type="entry name" value="ribP_PPkin"/>
    <property type="match status" value="1"/>
</dbReference>
<dbReference type="EC" id="2.7.6.1" evidence="9"/>
<comment type="subcellular location">
    <subcellularLocation>
        <location evidence="9">Cytoplasm</location>
    </subcellularLocation>
</comment>
<evidence type="ECO:0000259" key="10">
    <source>
        <dbReference type="Pfam" id="PF13793"/>
    </source>
</evidence>
<dbReference type="InterPro" id="IPR000842">
    <property type="entry name" value="PRib_PP_synth_CS"/>
</dbReference>
<evidence type="ECO:0000256" key="5">
    <source>
        <dbReference type="ARBA" id="ARBA00022777"/>
    </source>
</evidence>
<comment type="function">
    <text evidence="9">Involved in the biosynthesis of the central metabolite phospho-alpha-D-ribosyl-1-pyrophosphate (PRPP) via the transfer of pyrophosphoryl group from ATP to 1-hydroxyl of ribose-5-phosphate (Rib-5-P).</text>
</comment>
<organism evidence="11 12">
    <name type="scientific">Natronomicrosphaera hydrolytica</name>
    <dbReference type="NCBI Taxonomy" id="3242702"/>
    <lineage>
        <taxon>Bacteria</taxon>
        <taxon>Pseudomonadati</taxon>
        <taxon>Planctomycetota</taxon>
        <taxon>Phycisphaerae</taxon>
        <taxon>Phycisphaerales</taxon>
        <taxon>Phycisphaeraceae</taxon>
        <taxon>Natronomicrosphaera</taxon>
    </lineage>
</organism>
<comment type="caution">
    <text evidence="9">Lacks conserved residue(s) required for the propagation of feature annotation.</text>
</comment>
<evidence type="ECO:0000313" key="11">
    <source>
        <dbReference type="EMBL" id="MFA9479055.1"/>
    </source>
</evidence>
<dbReference type="EMBL" id="JBGUBD010000006">
    <property type="protein sequence ID" value="MFA9479055.1"/>
    <property type="molecule type" value="Genomic_DNA"/>
</dbReference>
<keyword evidence="9" id="KW-0963">Cytoplasm</keyword>
<dbReference type="RefSeq" id="WP_425345972.1">
    <property type="nucleotide sequence ID" value="NZ_JBGUBD010000006.1"/>
</dbReference>
<dbReference type="Pfam" id="PF13793">
    <property type="entry name" value="Pribosyltran_N"/>
    <property type="match status" value="1"/>
</dbReference>
<dbReference type="HAMAP" id="MF_00583_B">
    <property type="entry name" value="RibP_PPkinase_B"/>
    <property type="match status" value="1"/>
</dbReference>
<evidence type="ECO:0000256" key="7">
    <source>
        <dbReference type="ARBA" id="ARBA00022842"/>
    </source>
</evidence>
<evidence type="ECO:0000256" key="6">
    <source>
        <dbReference type="ARBA" id="ARBA00022840"/>
    </source>
</evidence>
<protein>
    <recommendedName>
        <fullName evidence="9">Ribose-phosphate pyrophosphokinase</fullName>
        <shortName evidence="9">RPPK</shortName>
        <ecNumber evidence="9">2.7.6.1</ecNumber>
    </recommendedName>
    <alternativeName>
        <fullName evidence="9">5-phospho-D-ribosyl alpha-1-diphosphate synthase</fullName>
    </alternativeName>
    <alternativeName>
        <fullName evidence="9">Phosphoribosyl diphosphate synthase</fullName>
    </alternativeName>
    <alternativeName>
        <fullName evidence="9">Phosphoribosyl pyrophosphate synthase</fullName>
        <shortName evidence="9">P-Rib-PP synthase</shortName>
        <shortName evidence="9">PRPP synthase</shortName>
        <shortName evidence="9">PRPPase</shortName>
    </alternativeName>
</protein>
<feature type="binding site" evidence="9">
    <location>
        <position position="201"/>
    </location>
    <ligand>
        <name>D-ribose 5-phosphate</name>
        <dbReference type="ChEBI" id="CHEBI:78346"/>
    </ligand>
</feature>
<dbReference type="Pfam" id="PF14572">
    <property type="entry name" value="Pribosyl_synth"/>
    <property type="match status" value="1"/>
</dbReference>
<proteinExistence type="inferred from homology"/>
<dbReference type="InterPro" id="IPR000836">
    <property type="entry name" value="PRTase_dom"/>
</dbReference>
<evidence type="ECO:0000256" key="8">
    <source>
        <dbReference type="ARBA" id="ARBA00049535"/>
    </source>
</evidence>
<dbReference type="InterPro" id="IPR029099">
    <property type="entry name" value="Pribosyltran_N"/>
</dbReference>
<comment type="similarity">
    <text evidence="9">Belongs to the ribose-phosphate pyrophosphokinase family. Class I subfamily.</text>
</comment>
<keyword evidence="3 9" id="KW-0545">Nucleotide biosynthesis</keyword>
<comment type="subunit">
    <text evidence="9">Homohexamer.</text>
</comment>
<keyword evidence="5 9" id="KW-0418">Kinase</keyword>
<dbReference type="InterPro" id="IPR037515">
    <property type="entry name" value="Rib-P_diPkinase_bac"/>
</dbReference>
<dbReference type="SMART" id="SM01400">
    <property type="entry name" value="Pribosyltran_N"/>
    <property type="match status" value="1"/>
</dbReference>
<keyword evidence="7 9" id="KW-0460">Magnesium</keyword>
<keyword evidence="2 9" id="KW-0479">Metal-binding</keyword>
<reference evidence="11 12" key="1">
    <citation type="submission" date="2024-08" db="EMBL/GenBank/DDBJ databases">
        <title>Whole-genome sequencing of halo(alkali)philic microorganisms from hypersaline lakes.</title>
        <authorList>
            <person name="Sorokin D.Y."/>
            <person name="Merkel A.Y."/>
            <person name="Messina E."/>
            <person name="Yakimov M."/>
        </authorList>
    </citation>
    <scope>NUCLEOTIDE SEQUENCE [LARGE SCALE GENOMIC DNA]</scope>
    <source>
        <strain evidence="11 12">AB-hyl4</strain>
    </source>
</reference>